<sequence length="223" mass="24126">MTDEQTRRVYERARMGGRLGLGERPAVLVVDFSCGFTDPECPLGADMTAEVEATRRLLDAARRRGLPVIFTTIGFEENLVDGALWVRKVPSLGELRLGSRWVELDPRLGRREDETLIVKKGASAFFGTNLAAILTSLGVDSVVLCGATTSGCVRATAVDLLQHGYPALVPRECVGDRAAPPHEANLFDIQAKYADVVSLEEALEQLESTGRRPSAPAQHPAEG</sequence>
<dbReference type="PANTHER" id="PTHR43540:SF1">
    <property type="entry name" value="ISOCHORISMATASE HYDROLASE"/>
    <property type="match status" value="1"/>
</dbReference>
<keyword evidence="1" id="KW-0378">Hydrolase</keyword>
<reference evidence="3" key="1">
    <citation type="journal article" date="2019" name="Microbiol. Resour. Announc.">
        <title>Complete Genome Sequence of Rubrobacter xylanophilus Strain AA3-22, Isolated from Arima Onsen in Japan.</title>
        <authorList>
            <person name="Tomariguchi N."/>
            <person name="Miyazaki K."/>
        </authorList>
    </citation>
    <scope>NUCLEOTIDE SEQUENCE [LARGE SCALE GENOMIC DNA]</scope>
    <source>
        <strain evidence="3">AA3-22</strain>
    </source>
</reference>
<dbReference type="RefSeq" id="WP_143528060.1">
    <property type="nucleotide sequence ID" value="NZ_AP019791.1"/>
</dbReference>
<dbReference type="InterPro" id="IPR050272">
    <property type="entry name" value="Isochorismatase-like_hydrls"/>
</dbReference>
<dbReference type="Gene3D" id="3.40.50.850">
    <property type="entry name" value="Isochorismatase-like"/>
    <property type="match status" value="1"/>
</dbReference>
<dbReference type="PANTHER" id="PTHR43540">
    <property type="entry name" value="PEROXYUREIDOACRYLATE/UREIDOACRYLATE AMIDOHYDROLASE-RELATED"/>
    <property type="match status" value="1"/>
</dbReference>
<name>A0A510HJ88_9ACTN</name>
<organism evidence="3 4">
    <name type="scientific">Rubrobacter xylanophilus</name>
    <dbReference type="NCBI Taxonomy" id="49319"/>
    <lineage>
        <taxon>Bacteria</taxon>
        <taxon>Bacillati</taxon>
        <taxon>Actinomycetota</taxon>
        <taxon>Rubrobacteria</taxon>
        <taxon>Rubrobacterales</taxon>
        <taxon>Rubrobacteraceae</taxon>
        <taxon>Rubrobacter</taxon>
    </lineage>
</organism>
<dbReference type="OrthoDB" id="7500697at2"/>
<evidence type="ECO:0000313" key="4">
    <source>
        <dbReference type="Proteomes" id="UP000318065"/>
    </source>
</evidence>
<dbReference type="InterPro" id="IPR036380">
    <property type="entry name" value="Isochorismatase-like_sf"/>
</dbReference>
<proteinExistence type="predicted"/>
<dbReference type="Proteomes" id="UP000318065">
    <property type="component" value="Chromosome"/>
</dbReference>
<dbReference type="GO" id="GO:0016787">
    <property type="term" value="F:hydrolase activity"/>
    <property type="evidence" value="ECO:0007669"/>
    <property type="project" value="UniProtKB-KW"/>
</dbReference>
<dbReference type="InterPro" id="IPR000868">
    <property type="entry name" value="Isochorismatase-like_dom"/>
</dbReference>
<dbReference type="Pfam" id="PF00857">
    <property type="entry name" value="Isochorismatase"/>
    <property type="match status" value="1"/>
</dbReference>
<dbReference type="SUPFAM" id="SSF52499">
    <property type="entry name" value="Isochorismatase-like hydrolases"/>
    <property type="match status" value="1"/>
</dbReference>
<evidence type="ECO:0000256" key="1">
    <source>
        <dbReference type="ARBA" id="ARBA00022801"/>
    </source>
</evidence>
<evidence type="ECO:0000313" key="3">
    <source>
        <dbReference type="EMBL" id="BBL80052.1"/>
    </source>
</evidence>
<protein>
    <submittedName>
        <fullName evidence="3">N-carbamoylsarcosine amidase</fullName>
    </submittedName>
</protein>
<feature type="domain" description="Isochorismatase-like" evidence="2">
    <location>
        <begin position="26"/>
        <end position="201"/>
    </location>
</feature>
<evidence type="ECO:0000259" key="2">
    <source>
        <dbReference type="Pfam" id="PF00857"/>
    </source>
</evidence>
<accession>A0A510HJ88</accession>
<dbReference type="AlphaFoldDB" id="A0A510HJ88"/>
<keyword evidence="4" id="KW-1185">Reference proteome</keyword>
<dbReference type="EMBL" id="AP019791">
    <property type="protein sequence ID" value="BBL80052.1"/>
    <property type="molecule type" value="Genomic_DNA"/>
</dbReference>
<gene>
    <name evidence="3" type="ORF">RxyAA322_19060</name>
</gene>